<name>A0ABQ8FXA5_9PEZI</name>
<dbReference type="Proteomes" id="UP000774617">
    <property type="component" value="Unassembled WGS sequence"/>
</dbReference>
<comment type="caution">
    <text evidence="2">The sequence shown here is derived from an EMBL/GenBank/DDBJ whole genome shotgun (WGS) entry which is preliminary data.</text>
</comment>
<organism evidence="2 3">
    <name type="scientific">Macrophomina phaseolina</name>
    <dbReference type="NCBI Taxonomy" id="35725"/>
    <lineage>
        <taxon>Eukaryota</taxon>
        <taxon>Fungi</taxon>
        <taxon>Dikarya</taxon>
        <taxon>Ascomycota</taxon>
        <taxon>Pezizomycotina</taxon>
        <taxon>Dothideomycetes</taxon>
        <taxon>Dothideomycetes incertae sedis</taxon>
        <taxon>Botryosphaeriales</taxon>
        <taxon>Botryosphaeriaceae</taxon>
        <taxon>Macrophomina</taxon>
    </lineage>
</organism>
<protein>
    <submittedName>
        <fullName evidence="2">Uncharacterized protein</fullName>
    </submittedName>
</protein>
<sequence length="201" mass="21689">MLGMRHESNAAPRARPKSTSGRAALIRDGRFTRCTYVVRSWKQMPRSASFQSPVIGQLVIRGVKTRNLRRLAAMTSLVAVSPADIVAVASRTFGVAHASPAACSSGRVRTRDPQSAGLLAVGTSDRSQAKLKIDRLSVDTRYAAVDRSNWAVFVSVPSLAAPSQLVHEDLGGFRNGPSDWPYSPSYLQSQAYVGCLLACWA</sequence>
<reference evidence="2 3" key="1">
    <citation type="journal article" date="2021" name="Nat. Commun.">
        <title>Genetic determinants of endophytism in the Arabidopsis root mycobiome.</title>
        <authorList>
            <person name="Mesny F."/>
            <person name="Miyauchi S."/>
            <person name="Thiergart T."/>
            <person name="Pickel B."/>
            <person name="Atanasova L."/>
            <person name="Karlsson M."/>
            <person name="Huettel B."/>
            <person name="Barry K.W."/>
            <person name="Haridas S."/>
            <person name="Chen C."/>
            <person name="Bauer D."/>
            <person name="Andreopoulos W."/>
            <person name="Pangilinan J."/>
            <person name="LaButti K."/>
            <person name="Riley R."/>
            <person name="Lipzen A."/>
            <person name="Clum A."/>
            <person name="Drula E."/>
            <person name="Henrissat B."/>
            <person name="Kohler A."/>
            <person name="Grigoriev I.V."/>
            <person name="Martin F.M."/>
            <person name="Hacquard S."/>
        </authorList>
    </citation>
    <scope>NUCLEOTIDE SEQUENCE [LARGE SCALE GENOMIC DNA]</scope>
    <source>
        <strain evidence="2 3">MPI-SDFR-AT-0080</strain>
    </source>
</reference>
<keyword evidence="3" id="KW-1185">Reference proteome</keyword>
<dbReference type="EMBL" id="JAGTJR010000050">
    <property type="protein sequence ID" value="KAH7028305.1"/>
    <property type="molecule type" value="Genomic_DNA"/>
</dbReference>
<gene>
    <name evidence="2" type="ORF">B0J12DRAFT_704581</name>
</gene>
<evidence type="ECO:0000256" key="1">
    <source>
        <dbReference type="SAM" id="MobiDB-lite"/>
    </source>
</evidence>
<feature type="region of interest" description="Disordered" evidence="1">
    <location>
        <begin position="1"/>
        <end position="22"/>
    </location>
</feature>
<accession>A0ABQ8FXA5</accession>
<evidence type="ECO:0000313" key="3">
    <source>
        <dbReference type="Proteomes" id="UP000774617"/>
    </source>
</evidence>
<evidence type="ECO:0000313" key="2">
    <source>
        <dbReference type="EMBL" id="KAH7028305.1"/>
    </source>
</evidence>
<proteinExistence type="predicted"/>